<evidence type="ECO:0000259" key="3">
    <source>
        <dbReference type="Pfam" id="PF20148"/>
    </source>
</evidence>
<gene>
    <name evidence="5" type="ORF">EPA99_16460</name>
</gene>
<keyword evidence="6" id="KW-1185">Reference proteome</keyword>
<dbReference type="PANTHER" id="PTHR32305">
    <property type="match status" value="1"/>
</dbReference>
<keyword evidence="1" id="KW-0677">Repeat</keyword>
<comment type="caution">
    <text evidence="5">The sequence shown here is derived from an EMBL/GenBank/DDBJ whole genome shotgun (WGS) entry which is preliminary data.</text>
</comment>
<protein>
    <submittedName>
        <fullName evidence="5">RHS repeat protein</fullName>
    </submittedName>
</protein>
<feature type="domain" description="Teneurin-like YD-shell" evidence="4">
    <location>
        <begin position="1022"/>
        <end position="1291"/>
    </location>
</feature>
<dbReference type="EMBL" id="SAWZ01000011">
    <property type="protein sequence ID" value="RXR00960.1"/>
    <property type="molecule type" value="Genomic_DNA"/>
</dbReference>
<organism evidence="5 6">
    <name type="scientific">Pseudoxanthomonas composti</name>
    <dbReference type="NCBI Taxonomy" id="2137479"/>
    <lineage>
        <taxon>Bacteria</taxon>
        <taxon>Pseudomonadati</taxon>
        <taxon>Pseudomonadota</taxon>
        <taxon>Gammaproteobacteria</taxon>
        <taxon>Lysobacterales</taxon>
        <taxon>Lysobacteraceae</taxon>
        <taxon>Pseudoxanthomonas</taxon>
    </lineage>
</organism>
<sequence>MKNLYAGCNLRNEAIGGSYIEPFRTVRSYYNGSSGSTGKIDSTHQGAGPNGQKAWSYEVNCPAWGEPVIWYPRWHPIYKTQVFQCPVGFYAEDGISAAYADANTSPDAIVEWPKLCAPGKQYAEISVTTTQVASPCTAHPCHPSTGDKSRAEVDFEFAGRPFVRSYHSLGQASGHSGSGASWSHTYEERLDIYGSVVLVDERGFVETFSALNSAADRLRGRNSQRLLTLDSNHRYHLYEANRAEKIFDRSGSLISVVDPNKPAHSLELVYTNGRLARVTDGTGRSLVFHYSGGLLSSIDRPDGQKVSYYYDGDNNLSAVDYGGGVVKKYHYHEPELAGSNQINHLTGITSEDGRRYASFAYDSKDRVVSSVLHVADARVERTYLNYSSETSVSVVVDGEGDTTYTIEPGMYRRITAVSRPNGSSGYQFNSDDRLAQETDAKGVVTSYTYTDAYPSSIVRGVGTASERKEVILRDANNQTVRRELWSKAGGTERLESVEAFVYDNARRLQASCAVDPAVSVAASYQCGSSASAPAGVRQRRFTYCDTSDAAQCPLLSLMKSAVGGTEPEVALEYRAVDHAVCTTNQAGCAYRKGDLWKITNGLGQVTETLAYDGAGRPKSVKDPNGVITDYEYHVRGWLTAVKVRGTNNSAETDDRITRIEYWPTGLVKKVSLPMGAATNYTYDAAHRLTQVSDNAGNKIVYTLDNAGNRIKEEVKNSSGTLKATLSRVYNQLGQLATAADASANPTDFSYDANGNTTGTEDALGRTTSYAFDALNRLKESIQDTAGIQAKTGVKYNALDQVTEVTDPKGLKTTYKYNGFGDLTELKSPDTGTTTYTYDEAGNVKTAKDARGKTATYAYDGLNRVTSIGYASTALNVTYGYDTAGTACASGETFAKGRLSSMTDGAGSTQYCYNRFGDLVRKVQTINGVSLTLRYTYAANGNLTGMVYPDNTVVDYTRDVQGRVTAVGVTRPAASREVVLSQASYHPFGPVAGWTYGNGRTMSRPVDLDYRPLAIVDSAADGLQVAFGYDPVGNLTSLNSATNTTPQLTIGYDALGRLTSLSDPNATQPLEAYTYDATGNRTSAKQNGLTKAYTYASTSHRLTNVGGLARSYAADGSTTALNGTAKQFTYDDTGRMQQAKNGSTVVMNYRYNGRGERTRAYLGSANTYTLYDEAGHWLGDYGNNGTVIQQAIWMEDLPVGVVTTAKTHYLQPDHLGTPRAVIDPASNKAIWSWSIRGEAFGATAPNEDPDQDGQAFVFNLRFPGQRYDAASGLNYNYFRDYEPGTGRYVQSDPIGFAGGISTYGYVSNSPLEYLDALGLQRGIPIRGPTTPGYPGSSGGYYDPNSPYNTGPNGETVYPGMSIPSSADIVAGILTSPLLTSPASPVPTFLSLTKHLSSEMACGEGENCQRRYEEEAARCETWRGRGPRGESERWYYACLSRAANRRNLCTGNGGPTGEEPPEWSGRDLR</sequence>
<feature type="domain" description="DUF6531" evidence="3">
    <location>
        <begin position="139"/>
        <end position="208"/>
    </location>
</feature>
<dbReference type="Gene3D" id="2.180.10.10">
    <property type="entry name" value="RHS repeat-associated core"/>
    <property type="match status" value="3"/>
</dbReference>
<feature type="region of interest" description="Disordered" evidence="2">
    <location>
        <begin position="1447"/>
        <end position="1467"/>
    </location>
</feature>
<dbReference type="InterPro" id="IPR022385">
    <property type="entry name" value="Rhs_assc_core"/>
</dbReference>
<dbReference type="OrthoDB" id="9816400at2"/>
<dbReference type="Proteomes" id="UP000289784">
    <property type="component" value="Unassembled WGS sequence"/>
</dbReference>
<dbReference type="NCBIfam" id="TIGR03696">
    <property type="entry name" value="Rhs_assc_core"/>
    <property type="match status" value="1"/>
</dbReference>
<accession>A0A4Q1JRN7</accession>
<evidence type="ECO:0000259" key="4">
    <source>
        <dbReference type="Pfam" id="PF25023"/>
    </source>
</evidence>
<dbReference type="Pfam" id="PF25023">
    <property type="entry name" value="TEN_YD-shell"/>
    <property type="match status" value="1"/>
</dbReference>
<dbReference type="Pfam" id="PF20148">
    <property type="entry name" value="DUF6531"/>
    <property type="match status" value="1"/>
</dbReference>
<evidence type="ECO:0000313" key="6">
    <source>
        <dbReference type="Proteomes" id="UP000289784"/>
    </source>
</evidence>
<dbReference type="InterPro" id="IPR031325">
    <property type="entry name" value="RHS_repeat"/>
</dbReference>
<evidence type="ECO:0000313" key="5">
    <source>
        <dbReference type="EMBL" id="RXR00960.1"/>
    </source>
</evidence>
<evidence type="ECO:0000256" key="1">
    <source>
        <dbReference type="ARBA" id="ARBA00022737"/>
    </source>
</evidence>
<dbReference type="PANTHER" id="PTHR32305:SF15">
    <property type="entry name" value="PROTEIN RHSA-RELATED"/>
    <property type="match status" value="1"/>
</dbReference>
<dbReference type="Pfam" id="PF05593">
    <property type="entry name" value="RHS_repeat"/>
    <property type="match status" value="5"/>
</dbReference>
<proteinExistence type="predicted"/>
<dbReference type="InterPro" id="IPR006530">
    <property type="entry name" value="YD"/>
</dbReference>
<dbReference type="InterPro" id="IPR045351">
    <property type="entry name" value="DUF6531"/>
</dbReference>
<dbReference type="InterPro" id="IPR050708">
    <property type="entry name" value="T6SS_VgrG/RHS"/>
</dbReference>
<evidence type="ECO:0000256" key="2">
    <source>
        <dbReference type="SAM" id="MobiDB-lite"/>
    </source>
</evidence>
<dbReference type="InterPro" id="IPR056823">
    <property type="entry name" value="TEN-like_YD-shell"/>
</dbReference>
<dbReference type="NCBIfam" id="TIGR01643">
    <property type="entry name" value="YD_repeat_2x"/>
    <property type="match status" value="3"/>
</dbReference>
<reference evidence="5 6" key="1">
    <citation type="submission" date="2019-01" db="EMBL/GenBank/DDBJ databases">
        <title>Pseudoxanthomonas composti sp. nov., isolated from compost.</title>
        <authorList>
            <person name="Yang G."/>
        </authorList>
    </citation>
    <scope>NUCLEOTIDE SEQUENCE [LARGE SCALE GENOMIC DNA]</scope>
    <source>
        <strain evidence="5 6">GSS15</strain>
    </source>
</reference>
<name>A0A4Q1JRN7_9GAMM</name>